<keyword evidence="11" id="KW-1185">Reference proteome</keyword>
<gene>
    <name evidence="10" type="ORF">TVAG_088450</name>
</gene>
<dbReference type="GO" id="GO:0015297">
    <property type="term" value="F:antiporter activity"/>
    <property type="evidence" value="ECO:0007669"/>
    <property type="project" value="InterPro"/>
</dbReference>
<evidence type="ECO:0000256" key="2">
    <source>
        <dbReference type="ARBA" id="ARBA00010199"/>
    </source>
</evidence>
<evidence type="ECO:0000256" key="7">
    <source>
        <dbReference type="ARBA" id="ARBA00023136"/>
    </source>
</evidence>
<dbReference type="KEGG" id="tva:4768079"/>
<feature type="transmembrane region" description="Helical" evidence="9">
    <location>
        <begin position="99"/>
        <end position="118"/>
    </location>
</feature>
<feature type="compositionally biased region" description="Basic and acidic residues" evidence="8">
    <location>
        <begin position="462"/>
        <end position="480"/>
    </location>
</feature>
<dbReference type="GO" id="GO:0042910">
    <property type="term" value="F:xenobiotic transmembrane transporter activity"/>
    <property type="evidence" value="ECO:0007669"/>
    <property type="project" value="InterPro"/>
</dbReference>
<keyword evidence="4" id="KW-1003">Cell membrane</keyword>
<evidence type="ECO:0000313" key="10">
    <source>
        <dbReference type="EMBL" id="EAY10130.1"/>
    </source>
</evidence>
<dbReference type="VEuPathDB" id="TrichDB:TVAG_088450"/>
<dbReference type="PANTHER" id="PTHR43549:SF2">
    <property type="entry name" value="MULTIDRUG RESISTANCE PROTEIN NORM-RELATED"/>
    <property type="match status" value="1"/>
</dbReference>
<organism evidence="10 11">
    <name type="scientific">Trichomonas vaginalis (strain ATCC PRA-98 / G3)</name>
    <dbReference type="NCBI Taxonomy" id="412133"/>
    <lineage>
        <taxon>Eukaryota</taxon>
        <taxon>Metamonada</taxon>
        <taxon>Parabasalia</taxon>
        <taxon>Trichomonadida</taxon>
        <taxon>Trichomonadidae</taxon>
        <taxon>Trichomonas</taxon>
    </lineage>
</organism>
<evidence type="ECO:0008006" key="12">
    <source>
        <dbReference type="Google" id="ProtNLM"/>
    </source>
</evidence>
<protein>
    <recommendedName>
        <fullName evidence="12">MatE family protein</fullName>
    </recommendedName>
</protein>
<keyword evidence="5 9" id="KW-0812">Transmembrane</keyword>
<dbReference type="EMBL" id="DS113343">
    <property type="protein sequence ID" value="EAY10130.1"/>
    <property type="molecule type" value="Genomic_DNA"/>
</dbReference>
<keyword evidence="6 9" id="KW-1133">Transmembrane helix</keyword>
<sequence>MNSGEIYRLSGRPPLKTILLLSIGPLCSQITSTLYGIINTFWISKYVGEVGMSAVATVVVWEFVARAFGLFLSIAASTQISSLFGKKLFDDAKQVVCDLYRVALICGCIVPAILIPAIKPYARWCLATEETTKMAFRYILPQAAGNALTCIFYTNIGVLQAEGRTLLVGIIDVVALGLGMGALNPLFMGKLKIGIIGPSISTIIADGVPGIILTILFFCGRFGTKPELKGLIKPFNKHTFQGLVVGSSQFISQLSTAIPAILMRRVMGKSLLDKSQYDLMISGLNVAYRYTTLETAIILGICTGFLAPGSYAYAAKLFKRYLHLSIHLNWITLVWCIFTNILAFTCPRQIAKIFGHDEKFLEWAEKEIKAANWAAFLMFIRFTLQSMLQSLQRGKRAMIVSMTSSFITCLASIYIIDAIHPHQPEKVVWCFWLASCTGLVIGGALIFKPLYDIIKESRKEKISASDEKSSKDNKSSKDGDNEIDNFDDSQKDKDVEKDSAEESKNDKIDEKQKEEAEKELDNLDNISKDDEKGSQSP</sequence>
<feature type="transmembrane region" description="Helical" evidence="9">
    <location>
        <begin position="18"/>
        <end position="38"/>
    </location>
</feature>
<dbReference type="InterPro" id="IPR002528">
    <property type="entry name" value="MATE_fam"/>
</dbReference>
<evidence type="ECO:0000256" key="4">
    <source>
        <dbReference type="ARBA" id="ARBA00022475"/>
    </source>
</evidence>
<keyword evidence="7 9" id="KW-0472">Membrane</keyword>
<dbReference type="InterPro" id="IPR052031">
    <property type="entry name" value="Membrane_Transporter-Flippase"/>
</dbReference>
<dbReference type="RefSeq" id="XP_001322353.1">
    <property type="nucleotide sequence ID" value="XM_001322318.1"/>
</dbReference>
<dbReference type="SMR" id="A2EAZ0"/>
<dbReference type="PANTHER" id="PTHR43549">
    <property type="entry name" value="MULTIDRUG RESISTANCE PROTEIN YPNP-RELATED"/>
    <property type="match status" value="1"/>
</dbReference>
<feature type="compositionally biased region" description="Basic and acidic residues" evidence="8">
    <location>
        <begin position="488"/>
        <end position="537"/>
    </location>
</feature>
<comment type="similarity">
    <text evidence="2">Belongs to the multi antimicrobial extrusion (MATE) (TC 2.A.66.1) family.</text>
</comment>
<feature type="transmembrane region" description="Helical" evidence="9">
    <location>
        <begin position="431"/>
        <end position="451"/>
    </location>
</feature>
<dbReference type="Pfam" id="PF01554">
    <property type="entry name" value="MatE"/>
    <property type="match status" value="2"/>
</dbReference>
<name>A2EAZ0_TRIV3</name>
<reference evidence="10" key="2">
    <citation type="journal article" date="2007" name="Science">
        <title>Draft genome sequence of the sexually transmitted pathogen Trichomonas vaginalis.</title>
        <authorList>
            <person name="Carlton J.M."/>
            <person name="Hirt R.P."/>
            <person name="Silva J.C."/>
            <person name="Delcher A.L."/>
            <person name="Schatz M."/>
            <person name="Zhao Q."/>
            <person name="Wortman J.R."/>
            <person name="Bidwell S.L."/>
            <person name="Alsmark U.C.M."/>
            <person name="Besteiro S."/>
            <person name="Sicheritz-Ponten T."/>
            <person name="Noel C.J."/>
            <person name="Dacks J.B."/>
            <person name="Foster P.G."/>
            <person name="Simillion C."/>
            <person name="Van de Peer Y."/>
            <person name="Miranda-Saavedra D."/>
            <person name="Barton G.J."/>
            <person name="Westrop G.D."/>
            <person name="Mueller S."/>
            <person name="Dessi D."/>
            <person name="Fiori P.L."/>
            <person name="Ren Q."/>
            <person name="Paulsen I."/>
            <person name="Zhang H."/>
            <person name="Bastida-Corcuera F.D."/>
            <person name="Simoes-Barbosa A."/>
            <person name="Brown M.T."/>
            <person name="Hayes R.D."/>
            <person name="Mukherjee M."/>
            <person name="Okumura C.Y."/>
            <person name="Schneider R."/>
            <person name="Smith A.J."/>
            <person name="Vanacova S."/>
            <person name="Villalvazo M."/>
            <person name="Haas B.J."/>
            <person name="Pertea M."/>
            <person name="Feldblyum T.V."/>
            <person name="Utterback T.R."/>
            <person name="Shu C.L."/>
            <person name="Osoegawa K."/>
            <person name="de Jong P.J."/>
            <person name="Hrdy I."/>
            <person name="Horvathova L."/>
            <person name="Zubacova Z."/>
            <person name="Dolezal P."/>
            <person name="Malik S.B."/>
            <person name="Logsdon J.M. Jr."/>
            <person name="Henze K."/>
            <person name="Gupta A."/>
            <person name="Wang C.C."/>
            <person name="Dunne R.L."/>
            <person name="Upcroft J.A."/>
            <person name="Upcroft P."/>
            <person name="White O."/>
            <person name="Salzberg S.L."/>
            <person name="Tang P."/>
            <person name="Chiu C.-H."/>
            <person name="Lee Y.-S."/>
            <person name="Embley T.M."/>
            <person name="Coombs G.H."/>
            <person name="Mottram J.C."/>
            <person name="Tachezy J."/>
            <person name="Fraser-Liggett C.M."/>
            <person name="Johnson P.J."/>
        </authorList>
    </citation>
    <scope>NUCLEOTIDE SEQUENCE [LARGE SCALE GENOMIC DNA]</scope>
    <source>
        <strain evidence="10">G3</strain>
    </source>
</reference>
<evidence type="ECO:0000256" key="1">
    <source>
        <dbReference type="ARBA" id="ARBA00004651"/>
    </source>
</evidence>
<proteinExistence type="inferred from homology"/>
<feature type="transmembrane region" description="Helical" evidence="9">
    <location>
        <begin position="166"/>
        <end position="187"/>
    </location>
</feature>
<accession>A2EAZ0</accession>
<evidence type="ECO:0000313" key="11">
    <source>
        <dbReference type="Proteomes" id="UP000001542"/>
    </source>
</evidence>
<evidence type="ECO:0000256" key="3">
    <source>
        <dbReference type="ARBA" id="ARBA00022448"/>
    </source>
</evidence>
<evidence type="ECO:0000256" key="8">
    <source>
        <dbReference type="SAM" id="MobiDB-lite"/>
    </source>
</evidence>
<dbReference type="InParanoid" id="A2EAZ0"/>
<dbReference type="Proteomes" id="UP000001542">
    <property type="component" value="Unassembled WGS sequence"/>
</dbReference>
<feature type="region of interest" description="Disordered" evidence="8">
    <location>
        <begin position="462"/>
        <end position="537"/>
    </location>
</feature>
<dbReference type="AlphaFoldDB" id="A2EAZ0"/>
<comment type="subcellular location">
    <subcellularLocation>
        <location evidence="1">Cell membrane</location>
        <topology evidence="1">Multi-pass membrane protein</topology>
    </subcellularLocation>
</comment>
<feature type="transmembrane region" description="Helical" evidence="9">
    <location>
        <begin position="58"/>
        <end position="78"/>
    </location>
</feature>
<dbReference type="GO" id="GO:0005886">
    <property type="term" value="C:plasma membrane"/>
    <property type="evidence" value="ECO:0007669"/>
    <property type="project" value="UniProtKB-SubCell"/>
</dbReference>
<reference evidence="10" key="1">
    <citation type="submission" date="2006-10" db="EMBL/GenBank/DDBJ databases">
        <authorList>
            <person name="Amadeo P."/>
            <person name="Zhao Q."/>
            <person name="Wortman J."/>
            <person name="Fraser-Liggett C."/>
            <person name="Carlton J."/>
        </authorList>
    </citation>
    <scope>NUCLEOTIDE SEQUENCE</scope>
    <source>
        <strain evidence="10">G3</strain>
    </source>
</reference>
<evidence type="ECO:0000256" key="6">
    <source>
        <dbReference type="ARBA" id="ARBA00022989"/>
    </source>
</evidence>
<evidence type="ECO:0000256" key="5">
    <source>
        <dbReference type="ARBA" id="ARBA00022692"/>
    </source>
</evidence>
<feature type="transmembrane region" description="Helical" evidence="9">
    <location>
        <begin position="400"/>
        <end position="419"/>
    </location>
</feature>
<evidence type="ECO:0000256" key="9">
    <source>
        <dbReference type="SAM" id="Phobius"/>
    </source>
</evidence>
<feature type="transmembrane region" description="Helical" evidence="9">
    <location>
        <begin position="193"/>
        <end position="219"/>
    </location>
</feature>
<dbReference type="VEuPathDB" id="TrichDB:TVAGG3_0398230"/>
<feature type="transmembrane region" description="Helical" evidence="9">
    <location>
        <begin position="326"/>
        <end position="350"/>
    </location>
</feature>
<keyword evidence="3" id="KW-0813">Transport</keyword>
<feature type="transmembrane region" description="Helical" evidence="9">
    <location>
        <begin position="296"/>
        <end position="314"/>
    </location>
</feature>
<feature type="transmembrane region" description="Helical" evidence="9">
    <location>
        <begin position="138"/>
        <end position="159"/>
    </location>
</feature>